<dbReference type="Proteomes" id="UP000178606">
    <property type="component" value="Unassembled WGS sequence"/>
</dbReference>
<evidence type="ECO:0000313" key="7">
    <source>
        <dbReference type="Proteomes" id="UP000178606"/>
    </source>
</evidence>
<sequence length="581" mass="58188">MTRIFTWICVALLLTCTVASEVGFGQTINTVAGTGTAGFSGDGGAATSAQLSSPYGVFVDGSGNIYIADQSNHRIRKVDTSGNISTVAGTGTSGFSGDGGAATSAQLNVPYSVFVDGSGNIYIADVFNFRIRKVSTAGIITTVAGNGSFLFSGDGGPATSAGLAPITGVSVDGSGNIYISDQNNHRIRKVSTSGTISTVVGTGTAGFSGDGGAATGAQLSSPGGVAVDGSGNIYIADTGNNRIRKVDTSGNITTVAGSGSGVFSGDGGPATSGGLPSPTGVSVDGSGNIYIATQNNHRVRKVTVLTINETTAAAGLSGATTVAGGNEVKIFSIGLTGDGVANLNSVTLTISDLSTATGLTSSDFSALRLYRSTDATLDGGDTQIGSQSSVNIGSATTVSATTADTPPSGIERFYIVSAVISSGATQGHALKVGVAAGGVVTSGGSRGSAVTANDANKVTIGLTAPTLVTANSTALQRHLSITLDWSDVTGATSYTLEYANNSGFTGSTTVTGVTASQYTFSSPPADGTYYWRVKAVGSGVESSFSAANNFAIIPTFTEWTVVLLAMAMMGYMIWYRRRARV</sequence>
<dbReference type="InterPro" id="IPR056822">
    <property type="entry name" value="TEN_NHL"/>
</dbReference>
<accession>A0A1F6C2Z3</accession>
<evidence type="ECO:0000256" key="3">
    <source>
        <dbReference type="SAM" id="Phobius"/>
    </source>
</evidence>
<feature type="chain" id="PRO_5009523213" description="Fibronectin type-III domain-containing protein" evidence="4">
    <location>
        <begin position="22"/>
        <end position="581"/>
    </location>
</feature>
<keyword evidence="3" id="KW-1133">Transmembrane helix</keyword>
<evidence type="ECO:0000256" key="2">
    <source>
        <dbReference type="PROSITE-ProRule" id="PRU00504"/>
    </source>
</evidence>
<protein>
    <recommendedName>
        <fullName evidence="5">Fibronectin type-III domain-containing protein</fullName>
    </recommendedName>
</protein>
<dbReference type="SUPFAM" id="SSF101898">
    <property type="entry name" value="NHL repeat"/>
    <property type="match status" value="1"/>
</dbReference>
<feature type="signal peptide" evidence="4">
    <location>
        <begin position="1"/>
        <end position="21"/>
    </location>
</feature>
<dbReference type="InterPro" id="IPR001258">
    <property type="entry name" value="NHL_repeat"/>
</dbReference>
<keyword evidence="4" id="KW-0732">Signal</keyword>
<evidence type="ECO:0000259" key="5">
    <source>
        <dbReference type="PROSITE" id="PS50853"/>
    </source>
</evidence>
<dbReference type="InterPro" id="IPR036116">
    <property type="entry name" value="FN3_sf"/>
</dbReference>
<dbReference type="Pfam" id="PF25021">
    <property type="entry name" value="TEN_NHL"/>
    <property type="match status" value="3"/>
</dbReference>
<feature type="repeat" description="NHL" evidence="2">
    <location>
        <begin position="214"/>
        <end position="249"/>
    </location>
</feature>
<dbReference type="InterPro" id="IPR013783">
    <property type="entry name" value="Ig-like_fold"/>
</dbReference>
<dbReference type="CDD" id="cd14953">
    <property type="entry name" value="NHL_like_1"/>
    <property type="match status" value="1"/>
</dbReference>
<dbReference type="Gene3D" id="2.120.10.30">
    <property type="entry name" value="TolB, C-terminal domain"/>
    <property type="match status" value="2"/>
</dbReference>
<evidence type="ECO:0000313" key="6">
    <source>
        <dbReference type="EMBL" id="OGG43511.1"/>
    </source>
</evidence>
<feature type="repeat" description="NHL" evidence="2">
    <location>
        <begin position="50"/>
        <end position="81"/>
    </location>
</feature>
<dbReference type="Pfam" id="PF01436">
    <property type="entry name" value="NHL"/>
    <property type="match status" value="1"/>
</dbReference>
<gene>
    <name evidence="6" type="ORF">A3F84_29570</name>
</gene>
<dbReference type="Gene3D" id="2.60.40.10">
    <property type="entry name" value="Immunoglobulins"/>
    <property type="match status" value="1"/>
</dbReference>
<evidence type="ECO:0000256" key="1">
    <source>
        <dbReference type="ARBA" id="ARBA00022737"/>
    </source>
</evidence>
<dbReference type="PANTHER" id="PTHR13833">
    <property type="match status" value="1"/>
</dbReference>
<reference evidence="6 7" key="1">
    <citation type="journal article" date="2016" name="Nat. Commun.">
        <title>Thousands of microbial genomes shed light on interconnected biogeochemical processes in an aquifer system.</title>
        <authorList>
            <person name="Anantharaman K."/>
            <person name="Brown C.T."/>
            <person name="Hug L.A."/>
            <person name="Sharon I."/>
            <person name="Castelle C.J."/>
            <person name="Probst A.J."/>
            <person name="Thomas B.C."/>
            <person name="Singh A."/>
            <person name="Wilkins M.J."/>
            <person name="Karaoz U."/>
            <person name="Brodie E.L."/>
            <person name="Williams K.H."/>
            <person name="Hubbard S.S."/>
            <person name="Banfield J.F."/>
        </authorList>
    </citation>
    <scope>NUCLEOTIDE SEQUENCE [LARGE SCALE GENOMIC DNA]</scope>
    <source>
        <strain evidence="7">RIFCSPLOWO2_12_FULL_64_10</strain>
    </source>
</reference>
<proteinExistence type="predicted"/>
<feature type="transmembrane region" description="Helical" evidence="3">
    <location>
        <begin position="556"/>
        <end position="575"/>
    </location>
</feature>
<name>A0A1F6C2Z3_HANXR</name>
<dbReference type="AlphaFoldDB" id="A0A1F6C2Z3"/>
<dbReference type="EMBL" id="MFKF01000433">
    <property type="protein sequence ID" value="OGG43511.1"/>
    <property type="molecule type" value="Genomic_DNA"/>
</dbReference>
<evidence type="ECO:0000256" key="4">
    <source>
        <dbReference type="SAM" id="SignalP"/>
    </source>
</evidence>
<dbReference type="SUPFAM" id="SSF49265">
    <property type="entry name" value="Fibronectin type III"/>
    <property type="match status" value="1"/>
</dbReference>
<dbReference type="InterPro" id="IPR003961">
    <property type="entry name" value="FN3_dom"/>
</dbReference>
<dbReference type="PROSITE" id="PS50853">
    <property type="entry name" value="FN3"/>
    <property type="match status" value="1"/>
</dbReference>
<keyword evidence="3" id="KW-0472">Membrane</keyword>
<dbReference type="Gene3D" id="2.40.10.500">
    <property type="match status" value="1"/>
</dbReference>
<organism evidence="6 7">
    <name type="scientific">Handelsmanbacteria sp. (strain RIFCSPLOWO2_12_FULL_64_10)</name>
    <dbReference type="NCBI Taxonomy" id="1817868"/>
    <lineage>
        <taxon>Bacteria</taxon>
        <taxon>Candidatus Handelsmaniibacteriota</taxon>
    </lineage>
</organism>
<dbReference type="PANTHER" id="PTHR13833:SF71">
    <property type="entry name" value="NHL DOMAIN-CONTAINING PROTEIN"/>
    <property type="match status" value="1"/>
</dbReference>
<dbReference type="PROSITE" id="PS51125">
    <property type="entry name" value="NHL"/>
    <property type="match status" value="2"/>
</dbReference>
<comment type="caution">
    <text evidence="6">The sequence shown here is derived from an EMBL/GenBank/DDBJ whole genome shotgun (WGS) entry which is preliminary data.</text>
</comment>
<keyword evidence="3" id="KW-0812">Transmembrane</keyword>
<keyword evidence="1" id="KW-0677">Repeat</keyword>
<feature type="domain" description="Fibronectin type-III" evidence="5">
    <location>
        <begin position="464"/>
        <end position="555"/>
    </location>
</feature>
<dbReference type="InterPro" id="IPR011042">
    <property type="entry name" value="6-blade_b-propeller_TolB-like"/>
</dbReference>